<dbReference type="FunCoup" id="A0A0D2A2B8">
    <property type="interactions" value="441"/>
</dbReference>
<dbReference type="STRING" id="253628.A0A0D2A2B8"/>
<dbReference type="SUPFAM" id="SSF81296">
    <property type="entry name" value="E set domains"/>
    <property type="match status" value="1"/>
</dbReference>
<dbReference type="InterPro" id="IPR000406">
    <property type="entry name" value="Rho_GDI"/>
</dbReference>
<dbReference type="Gene3D" id="2.70.50.30">
    <property type="entry name" value="Coagulation Factor XIII, subunit A, domain 1"/>
    <property type="match status" value="1"/>
</dbReference>
<dbReference type="AlphaFoldDB" id="A0A0D2A2B8"/>
<accession>A0A0D2A2B8</accession>
<dbReference type="GO" id="GO:0016020">
    <property type="term" value="C:membrane"/>
    <property type="evidence" value="ECO:0007669"/>
    <property type="project" value="TreeGrafter"/>
</dbReference>
<evidence type="ECO:0000256" key="5">
    <source>
        <dbReference type="ARBA" id="ARBA00071407"/>
    </source>
</evidence>
<dbReference type="GeneID" id="27315967"/>
<comment type="subcellular location">
    <subcellularLocation>
        <location evidence="1">Cytoplasm</location>
    </subcellularLocation>
</comment>
<evidence type="ECO:0000256" key="1">
    <source>
        <dbReference type="ARBA" id="ARBA00004496"/>
    </source>
</evidence>
<dbReference type="InParanoid" id="A0A0D2A2B8"/>
<evidence type="ECO:0000313" key="7">
    <source>
        <dbReference type="Proteomes" id="UP000053259"/>
    </source>
</evidence>
<sequence>MSDKITEDELKVEKTEGFKVGEKKTLDEYLKLDEGDESLKTYKKSLGLSKGEPLPVDPNDKRTCVILSLALESEGRPDIVVDCSQPGQLENLKKNPFTIKEGATFRMKVRYRVQGDIISGLKYVQVVKRMGITQKSQEMIGSYAPNTKEQPFYEKKFEPDEAPSGMMARGDYTAVSRFIDDDDKEHLRFEWAFKIKKDW</sequence>
<dbReference type="EMBL" id="KN847563">
    <property type="protein sequence ID" value="KIW00470.1"/>
    <property type="molecule type" value="Genomic_DNA"/>
</dbReference>
<gene>
    <name evidence="6" type="ORF">PV09_07994</name>
</gene>
<reference evidence="6 7" key="1">
    <citation type="submission" date="2015-01" db="EMBL/GenBank/DDBJ databases">
        <title>The Genome Sequence of Ochroconis gallopava CBS43764.</title>
        <authorList>
            <consortium name="The Broad Institute Genomics Platform"/>
            <person name="Cuomo C."/>
            <person name="de Hoog S."/>
            <person name="Gorbushina A."/>
            <person name="Stielow B."/>
            <person name="Teixiera M."/>
            <person name="Abouelleil A."/>
            <person name="Chapman S.B."/>
            <person name="Priest M."/>
            <person name="Young S.K."/>
            <person name="Wortman J."/>
            <person name="Nusbaum C."/>
            <person name="Birren B."/>
        </authorList>
    </citation>
    <scope>NUCLEOTIDE SEQUENCE [LARGE SCALE GENOMIC DNA]</scope>
    <source>
        <strain evidence="6 7">CBS 43764</strain>
    </source>
</reference>
<dbReference type="InterPro" id="IPR014756">
    <property type="entry name" value="Ig_E-set"/>
</dbReference>
<keyword evidence="3" id="KW-0963">Cytoplasm</keyword>
<dbReference type="RefSeq" id="XP_016210339.1">
    <property type="nucleotide sequence ID" value="XM_016361835.1"/>
</dbReference>
<dbReference type="VEuPathDB" id="FungiDB:PV09_07994"/>
<dbReference type="InterPro" id="IPR024792">
    <property type="entry name" value="RhoGDI_dom_sf"/>
</dbReference>
<comment type="function">
    <text evidence="4">Regulates the GDP/GTP exchange reaction of the Rho proteins by inhibiting the dissociation of GDP from them, and the subsequent binding of GTP to them.</text>
</comment>
<keyword evidence="7" id="KW-1185">Reference proteome</keyword>
<name>A0A0D2A2B8_9PEZI</name>
<organism evidence="6 7">
    <name type="scientific">Verruconis gallopava</name>
    <dbReference type="NCBI Taxonomy" id="253628"/>
    <lineage>
        <taxon>Eukaryota</taxon>
        <taxon>Fungi</taxon>
        <taxon>Dikarya</taxon>
        <taxon>Ascomycota</taxon>
        <taxon>Pezizomycotina</taxon>
        <taxon>Dothideomycetes</taxon>
        <taxon>Pleosporomycetidae</taxon>
        <taxon>Venturiales</taxon>
        <taxon>Sympoventuriaceae</taxon>
        <taxon>Verruconis</taxon>
    </lineage>
</organism>
<evidence type="ECO:0000256" key="3">
    <source>
        <dbReference type="ARBA" id="ARBA00022490"/>
    </source>
</evidence>
<dbReference type="GO" id="GO:0005829">
    <property type="term" value="C:cytosol"/>
    <property type="evidence" value="ECO:0007669"/>
    <property type="project" value="TreeGrafter"/>
</dbReference>
<dbReference type="GO" id="GO:0005094">
    <property type="term" value="F:Rho GDP-dissociation inhibitor activity"/>
    <property type="evidence" value="ECO:0007669"/>
    <property type="project" value="InterPro"/>
</dbReference>
<comment type="similarity">
    <text evidence="2">Belongs to the Rho GDI family.</text>
</comment>
<evidence type="ECO:0000256" key="2">
    <source>
        <dbReference type="ARBA" id="ARBA00009758"/>
    </source>
</evidence>
<dbReference type="Proteomes" id="UP000053259">
    <property type="component" value="Unassembled WGS sequence"/>
</dbReference>
<dbReference type="PANTHER" id="PTHR10980:SF3">
    <property type="entry name" value="LD16419P"/>
    <property type="match status" value="1"/>
</dbReference>
<protein>
    <recommendedName>
        <fullName evidence="5">Rho GDP-dissociation inhibitor</fullName>
    </recommendedName>
</protein>
<dbReference type="OrthoDB" id="1683373at2759"/>
<dbReference type="FunFam" id="2.70.50.30:FF:000001">
    <property type="entry name" value="Rho GDP-dissociation inhibitor 1"/>
    <property type="match status" value="1"/>
</dbReference>
<dbReference type="Pfam" id="PF02115">
    <property type="entry name" value="Rho_GDI"/>
    <property type="match status" value="1"/>
</dbReference>
<dbReference type="HOGENOM" id="CLU_076228_1_0_1"/>
<dbReference type="PANTHER" id="PTHR10980">
    <property type="entry name" value="RHO GDP-DISSOCIATION INHIBITOR"/>
    <property type="match status" value="1"/>
</dbReference>
<proteinExistence type="inferred from homology"/>
<evidence type="ECO:0000256" key="4">
    <source>
        <dbReference type="ARBA" id="ARBA00054143"/>
    </source>
</evidence>
<evidence type="ECO:0000313" key="6">
    <source>
        <dbReference type="EMBL" id="KIW00470.1"/>
    </source>
</evidence>
<dbReference type="GO" id="GO:0007266">
    <property type="term" value="P:Rho protein signal transduction"/>
    <property type="evidence" value="ECO:0007669"/>
    <property type="project" value="InterPro"/>
</dbReference>